<organism evidence="10 11">
    <name type="scientific">Candidatus Kerfeldbacteria bacterium CG_4_10_14_0_8_um_filter_42_10</name>
    <dbReference type="NCBI Taxonomy" id="2014248"/>
    <lineage>
        <taxon>Bacteria</taxon>
        <taxon>Candidatus Kerfeldiibacteriota</taxon>
    </lineage>
</organism>
<keyword evidence="5 8" id="KW-0663">Pyridoxal phosphate</keyword>
<dbReference type="PIRSF" id="PIRSF005572">
    <property type="entry name" value="NifS"/>
    <property type="match status" value="1"/>
</dbReference>
<dbReference type="AlphaFoldDB" id="A0A2M7RG74"/>
<reference evidence="10 11" key="1">
    <citation type="submission" date="2017-09" db="EMBL/GenBank/DDBJ databases">
        <title>Depth-based differentiation of microbial function through sediment-hosted aquifers and enrichment of novel symbionts in the deep terrestrial subsurface.</title>
        <authorList>
            <person name="Probst A.J."/>
            <person name="Ladd B."/>
            <person name="Jarett J.K."/>
            <person name="Geller-Mcgrath D.E."/>
            <person name="Sieber C.M."/>
            <person name="Emerson J.B."/>
            <person name="Anantharaman K."/>
            <person name="Thomas B.C."/>
            <person name="Malmstrom R."/>
            <person name="Stieglmeier M."/>
            <person name="Klingl A."/>
            <person name="Woyke T."/>
            <person name="Ryan C.M."/>
            <person name="Banfield J.F."/>
        </authorList>
    </citation>
    <scope>NUCLEOTIDE SEQUENCE [LARGE SCALE GENOMIC DNA]</scope>
    <source>
        <strain evidence="10">CG_4_10_14_0_8_um_filter_42_10</strain>
    </source>
</reference>
<dbReference type="CDD" id="cd06453">
    <property type="entry name" value="SufS_like"/>
    <property type="match status" value="1"/>
</dbReference>
<dbReference type="InterPro" id="IPR000192">
    <property type="entry name" value="Aminotrans_V_dom"/>
</dbReference>
<dbReference type="Gene3D" id="3.40.640.10">
    <property type="entry name" value="Type I PLP-dependent aspartate aminotransferase-like (Major domain)"/>
    <property type="match status" value="1"/>
</dbReference>
<evidence type="ECO:0000256" key="3">
    <source>
        <dbReference type="ARBA" id="ARBA00012239"/>
    </source>
</evidence>
<dbReference type="Gene3D" id="3.90.1150.10">
    <property type="entry name" value="Aspartate Aminotransferase, domain 1"/>
    <property type="match status" value="1"/>
</dbReference>
<dbReference type="EMBL" id="PFMD01000069">
    <property type="protein sequence ID" value="PIY95749.1"/>
    <property type="molecule type" value="Genomic_DNA"/>
</dbReference>
<dbReference type="InterPro" id="IPR015422">
    <property type="entry name" value="PyrdxlP-dep_Trfase_small"/>
</dbReference>
<evidence type="ECO:0000256" key="5">
    <source>
        <dbReference type="ARBA" id="ARBA00022898"/>
    </source>
</evidence>
<dbReference type="PANTHER" id="PTHR43586:SF8">
    <property type="entry name" value="CYSTEINE DESULFURASE 1, CHLOROPLASTIC"/>
    <property type="match status" value="1"/>
</dbReference>
<dbReference type="Proteomes" id="UP000230779">
    <property type="component" value="Unassembled WGS sequence"/>
</dbReference>
<evidence type="ECO:0000259" key="9">
    <source>
        <dbReference type="Pfam" id="PF00266"/>
    </source>
</evidence>
<dbReference type="SUPFAM" id="SSF53383">
    <property type="entry name" value="PLP-dependent transferases"/>
    <property type="match status" value="1"/>
</dbReference>
<evidence type="ECO:0000313" key="11">
    <source>
        <dbReference type="Proteomes" id="UP000230779"/>
    </source>
</evidence>
<accession>A0A2M7RG74</accession>
<comment type="cofactor">
    <cofactor evidence="1 7">
        <name>pyridoxal 5'-phosphate</name>
        <dbReference type="ChEBI" id="CHEBI:597326"/>
    </cofactor>
</comment>
<proteinExistence type="inferred from homology"/>
<gene>
    <name evidence="10" type="ORF">COY66_06020</name>
</gene>
<evidence type="ECO:0000313" key="10">
    <source>
        <dbReference type="EMBL" id="PIY95749.1"/>
    </source>
</evidence>
<keyword evidence="4 8" id="KW-0808">Transferase</keyword>
<evidence type="ECO:0000256" key="8">
    <source>
        <dbReference type="RuleBase" id="RU004506"/>
    </source>
</evidence>
<dbReference type="GO" id="GO:0031071">
    <property type="term" value="F:cysteine desulfurase activity"/>
    <property type="evidence" value="ECO:0007669"/>
    <property type="project" value="UniProtKB-UniRule"/>
</dbReference>
<dbReference type="Pfam" id="PF00266">
    <property type="entry name" value="Aminotran_5"/>
    <property type="match status" value="1"/>
</dbReference>
<dbReference type="InterPro" id="IPR016454">
    <property type="entry name" value="Cysteine_dSase"/>
</dbReference>
<comment type="caution">
    <text evidence="10">The sequence shown here is derived from an EMBL/GenBank/DDBJ whole genome shotgun (WGS) entry which is preliminary data.</text>
</comment>
<dbReference type="EC" id="2.8.1.7" evidence="3 8"/>
<comment type="similarity">
    <text evidence="2 8">Belongs to the class-V pyridoxal-phosphate-dependent aminotransferase family. Csd subfamily.</text>
</comment>
<dbReference type="NCBIfam" id="TIGR01979">
    <property type="entry name" value="sufS"/>
    <property type="match status" value="1"/>
</dbReference>
<comment type="catalytic activity">
    <reaction evidence="6 8">
        <text>(sulfur carrier)-H + L-cysteine = (sulfur carrier)-SH + L-alanine</text>
        <dbReference type="Rhea" id="RHEA:43892"/>
        <dbReference type="Rhea" id="RHEA-COMP:14737"/>
        <dbReference type="Rhea" id="RHEA-COMP:14739"/>
        <dbReference type="ChEBI" id="CHEBI:29917"/>
        <dbReference type="ChEBI" id="CHEBI:35235"/>
        <dbReference type="ChEBI" id="CHEBI:57972"/>
        <dbReference type="ChEBI" id="CHEBI:64428"/>
        <dbReference type="EC" id="2.8.1.7"/>
    </reaction>
</comment>
<dbReference type="InterPro" id="IPR015421">
    <property type="entry name" value="PyrdxlP-dep_Trfase_major"/>
</dbReference>
<feature type="domain" description="Aminotransferase class V" evidence="9">
    <location>
        <begin position="22"/>
        <end position="393"/>
    </location>
</feature>
<protein>
    <recommendedName>
        <fullName evidence="3 8">Cysteine desulfurase</fullName>
        <ecNumber evidence="3 8">2.8.1.7</ecNumber>
    </recommendedName>
</protein>
<dbReference type="InterPro" id="IPR015424">
    <property type="entry name" value="PyrdxlP-dep_Trfase"/>
</dbReference>
<sequence>MFKEIKKDFPIFKRKINGQKLVYLDNAATTQKPQIVIDTLKDFYEHHNANIHRGIYRLSEEATELYETAREKVRKFIEAKETEEIIFTRGTTESINLVAYAWGRQNIEKGDEIIVTEMEHHSNLVPWQVLAKEKEATLKFIPIDNEGHLQITGLDSLLSKKTKLLALTHVSNVLGVVNPLKEIITKAHSNGTRVLVDGAQAVPYLPVDVSELDCDFYAFSGHKMLGPTGIGVLYGKKELLEAMPPFMSGGDMIEEVTKERTTWNDLPAKFEAGTMPIAQAVGLGAAIDYLNDVGLENIWQHEQTIITYALEKIKAVPGIKIYGPLEPKDKGGILSFNIGEIHPHDLASIFDEAGVAIRAGHHCAQVLLNRLGTQATARASFYLYNDQADVDKLVEVINKAKELLP</sequence>
<evidence type="ECO:0000256" key="6">
    <source>
        <dbReference type="ARBA" id="ARBA00050776"/>
    </source>
</evidence>
<dbReference type="InterPro" id="IPR010970">
    <property type="entry name" value="Cys_dSase_SufS"/>
</dbReference>
<evidence type="ECO:0000256" key="4">
    <source>
        <dbReference type="ARBA" id="ARBA00022679"/>
    </source>
</evidence>
<dbReference type="PROSITE" id="PS00595">
    <property type="entry name" value="AA_TRANSFER_CLASS_5"/>
    <property type="match status" value="1"/>
</dbReference>
<dbReference type="GO" id="GO:0030170">
    <property type="term" value="F:pyridoxal phosphate binding"/>
    <property type="evidence" value="ECO:0007669"/>
    <property type="project" value="UniProtKB-UniRule"/>
</dbReference>
<evidence type="ECO:0000256" key="2">
    <source>
        <dbReference type="ARBA" id="ARBA00010447"/>
    </source>
</evidence>
<name>A0A2M7RG74_9BACT</name>
<comment type="function">
    <text evidence="8">Catalyzes the removal of elemental sulfur and selenium atoms from L-cysteine, L-cystine, L-selenocysteine, and L-selenocystine to produce L-alanine.</text>
</comment>
<dbReference type="PANTHER" id="PTHR43586">
    <property type="entry name" value="CYSTEINE DESULFURASE"/>
    <property type="match status" value="1"/>
</dbReference>
<dbReference type="InterPro" id="IPR020578">
    <property type="entry name" value="Aminotrans_V_PyrdxlP_BS"/>
</dbReference>
<evidence type="ECO:0000256" key="1">
    <source>
        <dbReference type="ARBA" id="ARBA00001933"/>
    </source>
</evidence>
<dbReference type="GO" id="GO:0006534">
    <property type="term" value="P:cysteine metabolic process"/>
    <property type="evidence" value="ECO:0007669"/>
    <property type="project" value="UniProtKB-UniRule"/>
</dbReference>
<evidence type="ECO:0000256" key="7">
    <source>
        <dbReference type="RuleBase" id="RU004504"/>
    </source>
</evidence>